<dbReference type="GO" id="GO:0051607">
    <property type="term" value="P:defense response to virus"/>
    <property type="evidence" value="ECO:0007669"/>
    <property type="project" value="UniProtKB-KW"/>
</dbReference>
<keyword evidence="1" id="KW-0051">Antiviral defense</keyword>
<proteinExistence type="predicted"/>
<dbReference type="HOGENOM" id="CLU_081549_0_0_9"/>
<evidence type="ECO:0000313" key="4">
    <source>
        <dbReference type="Proteomes" id="UP000005110"/>
    </source>
</evidence>
<sequence length="285" mass="33077">MSEIKWFELTFKQLTPMHIGKYNYGVIAQTHIFIPGYTMWGALVNSYGIRNGSSEEIFKETQDNFKMITCFYPSFDKGNIYFLEYYKGMLYYKEHNSENRYSEKEFRAKFTDTYISTAVIPDTKTAKDESLHEIETILNRSKDERDNSKQLYWKGLIGLLNDKYEKFLSEGLEIFVGGDIRYGFGKMILESKKPISGDHLKEWQINNDGILIKSDKPLTNYVESKNVKLKKGRFETIVHLDFAGAVPSLEKNEKNIYVCFVPGSKVEITDDIKLRLNKGIFESGI</sequence>
<dbReference type="InterPro" id="IPR005537">
    <property type="entry name" value="RAMP_III_fam"/>
</dbReference>
<keyword evidence="4" id="KW-1185">Reference proteome</keyword>
<reference evidence="3 4" key="1">
    <citation type="submission" date="2012-02" db="EMBL/GenBank/DDBJ databases">
        <title>Improved High-Quality Draft sequence of Thermoanaerobacter siderophilus SR4.</title>
        <authorList>
            <consortium name="US DOE Joint Genome Institute"/>
            <person name="Lucas S."/>
            <person name="Han J."/>
            <person name="Lapidus A."/>
            <person name="Cheng J.-F."/>
            <person name="Goodwin L."/>
            <person name="Pitluck S."/>
            <person name="Peters L."/>
            <person name="Detter J.C."/>
            <person name="Han C."/>
            <person name="Tapia R."/>
            <person name="Land M."/>
            <person name="Hauser L."/>
            <person name="Kyrpides N."/>
            <person name="Ivanova N."/>
            <person name="Pagani I."/>
            <person name="Hemme C."/>
            <person name="Woyke T."/>
        </authorList>
    </citation>
    <scope>NUCLEOTIDE SEQUENCE [LARGE SCALE GENOMIC DNA]</scope>
    <source>
        <strain evidence="3 4">SR4</strain>
    </source>
</reference>
<evidence type="ECO:0000313" key="3">
    <source>
        <dbReference type="EMBL" id="EIW00998.1"/>
    </source>
</evidence>
<dbReference type="AlphaFoldDB" id="I8R0N6"/>
<name>I8R0N6_9THEO</name>
<protein>
    <submittedName>
        <fullName evidence="3">RAMP superfamily protein</fullName>
    </submittedName>
</protein>
<evidence type="ECO:0000259" key="2">
    <source>
        <dbReference type="Pfam" id="PF03787"/>
    </source>
</evidence>
<dbReference type="PATRIC" id="fig|880478.3.peg.558"/>
<organism evidence="3 4">
    <name type="scientific">Thermoanaerobacter siderophilus SR4</name>
    <dbReference type="NCBI Taxonomy" id="880478"/>
    <lineage>
        <taxon>Bacteria</taxon>
        <taxon>Bacillati</taxon>
        <taxon>Bacillota</taxon>
        <taxon>Clostridia</taxon>
        <taxon>Thermoanaerobacterales</taxon>
        <taxon>Thermoanaerobacteraceae</taxon>
        <taxon>Thermoanaerobacter</taxon>
    </lineage>
</organism>
<accession>I8R0N6</accession>
<feature type="domain" description="CRISPR type III-associated protein" evidence="2">
    <location>
        <begin position="11"/>
        <end position="187"/>
    </location>
</feature>
<dbReference type="EMBL" id="CM001486">
    <property type="protein sequence ID" value="EIW00998.1"/>
    <property type="molecule type" value="Genomic_DNA"/>
</dbReference>
<gene>
    <name evidence="3" type="ORF">ThesiDRAFT1_2140</name>
</gene>
<dbReference type="Pfam" id="PF03787">
    <property type="entry name" value="RAMPs"/>
    <property type="match status" value="1"/>
</dbReference>
<evidence type="ECO:0000256" key="1">
    <source>
        <dbReference type="ARBA" id="ARBA00023118"/>
    </source>
</evidence>
<dbReference type="Proteomes" id="UP000005110">
    <property type="component" value="Chromosome"/>
</dbReference>